<gene>
    <name evidence="7" type="ORF">CYJ32_06630</name>
</gene>
<feature type="transmembrane region" description="Helical" evidence="5">
    <location>
        <begin position="230"/>
        <end position="248"/>
    </location>
</feature>
<evidence type="ECO:0000259" key="6">
    <source>
        <dbReference type="PROSITE" id="PS50850"/>
    </source>
</evidence>
<feature type="transmembrane region" description="Helical" evidence="5">
    <location>
        <begin position="268"/>
        <end position="288"/>
    </location>
</feature>
<evidence type="ECO:0000256" key="3">
    <source>
        <dbReference type="ARBA" id="ARBA00022989"/>
    </source>
</evidence>
<feature type="transmembrane region" description="Helical" evidence="5">
    <location>
        <begin position="47"/>
        <end position="67"/>
    </location>
</feature>
<dbReference type="InterPro" id="IPR020846">
    <property type="entry name" value="MFS_dom"/>
</dbReference>
<evidence type="ECO:0000256" key="5">
    <source>
        <dbReference type="SAM" id="Phobius"/>
    </source>
</evidence>
<accession>A0A2I1M3A8</accession>
<dbReference type="Gene3D" id="1.20.1250.20">
    <property type="entry name" value="MFS general substrate transporter like domains"/>
    <property type="match status" value="1"/>
</dbReference>
<protein>
    <submittedName>
        <fullName evidence="7">MFS transporter</fullName>
    </submittedName>
</protein>
<dbReference type="InterPro" id="IPR036259">
    <property type="entry name" value="MFS_trans_sf"/>
</dbReference>
<organism evidence="7 8">
    <name type="scientific">Alloscardovia omnicolens</name>
    <dbReference type="NCBI Taxonomy" id="419015"/>
    <lineage>
        <taxon>Bacteria</taxon>
        <taxon>Bacillati</taxon>
        <taxon>Actinomycetota</taxon>
        <taxon>Actinomycetes</taxon>
        <taxon>Bifidobacteriales</taxon>
        <taxon>Bifidobacteriaceae</taxon>
        <taxon>Alloscardovia</taxon>
    </lineage>
</organism>
<dbReference type="PANTHER" id="PTHR23508:SF10">
    <property type="entry name" value="CARBOXYLIC ACID TRANSPORTER PROTEIN HOMOLOG"/>
    <property type="match status" value="1"/>
</dbReference>
<feature type="transmembrane region" description="Helical" evidence="5">
    <location>
        <begin position="79"/>
        <end position="100"/>
    </location>
</feature>
<proteinExistence type="predicted"/>
<sequence length="424" mass="44329">MANTARTHNYTELAVAAGLGATLASGIIVGLASTITVWQSGLGLTDAQVGLLSGVLSFAIAGGSIAGGRIADKIGRVIFFNWINVLYMLGAVLCVCATDFSMLMTGIIIAGIASGAEVPVAITVLSFDAPDAATSSRLISTSQVFWQAGMFVAYSAAFAVSKLAGAIGGRIVFAVFAVLGIITTLWRLLSPGLRAVHEQAQQRHHLLSADGSNNQKVSMLSLFSGEHRKALTGFLVTITVFYIMWNLLANTWGQFQTYIFAQSGASQSLATALGIGLNLITLVLNIVFATVAGGSHRNTAFAVGLVLTFTSIIIMALAGSNLGIIVSAAALLYAGIPLAGEAIYKVWTQESFPVSIRATVQGYINGVSRLICGLFALVTPALVSPETLTYTMWGFAGVVIVEAIAGCAMIALQQRYGTDEMRQS</sequence>
<name>A0A2I1M3A8_9BIFI</name>
<dbReference type="Proteomes" id="UP000242263">
    <property type="component" value="Unassembled WGS sequence"/>
</dbReference>
<feature type="transmembrane region" description="Helical" evidence="5">
    <location>
        <begin position="167"/>
        <end position="189"/>
    </location>
</feature>
<feature type="transmembrane region" description="Helical" evidence="5">
    <location>
        <begin position="300"/>
        <end position="318"/>
    </location>
</feature>
<keyword evidence="2 5" id="KW-0812">Transmembrane</keyword>
<feature type="transmembrane region" description="Helical" evidence="5">
    <location>
        <begin position="139"/>
        <end position="161"/>
    </location>
</feature>
<feature type="transmembrane region" description="Helical" evidence="5">
    <location>
        <begin position="12"/>
        <end position="35"/>
    </location>
</feature>
<reference evidence="7 8" key="1">
    <citation type="submission" date="2017-12" db="EMBL/GenBank/DDBJ databases">
        <title>Phylogenetic diversity of female urinary microbiome.</title>
        <authorList>
            <person name="Thomas-White K."/>
            <person name="Wolfe A.J."/>
        </authorList>
    </citation>
    <scope>NUCLEOTIDE SEQUENCE [LARGE SCALE GENOMIC DNA]</scope>
    <source>
        <strain evidence="7 8">UMB0064</strain>
    </source>
</reference>
<comment type="subcellular location">
    <subcellularLocation>
        <location evidence="1">Cell membrane</location>
        <topology evidence="1">Multi-pass membrane protein</topology>
    </subcellularLocation>
</comment>
<dbReference type="PANTHER" id="PTHR23508">
    <property type="entry name" value="CARBOXYLIC ACID TRANSPORTER PROTEIN HOMOLOG"/>
    <property type="match status" value="1"/>
</dbReference>
<evidence type="ECO:0000256" key="2">
    <source>
        <dbReference type="ARBA" id="ARBA00022692"/>
    </source>
</evidence>
<feature type="domain" description="Major facilitator superfamily (MFS) profile" evidence="6">
    <location>
        <begin position="10"/>
        <end position="414"/>
    </location>
</feature>
<keyword evidence="4 5" id="KW-0472">Membrane</keyword>
<feature type="transmembrane region" description="Helical" evidence="5">
    <location>
        <begin position="106"/>
        <end position="127"/>
    </location>
</feature>
<evidence type="ECO:0000256" key="1">
    <source>
        <dbReference type="ARBA" id="ARBA00004651"/>
    </source>
</evidence>
<feature type="transmembrane region" description="Helical" evidence="5">
    <location>
        <begin position="367"/>
        <end position="384"/>
    </location>
</feature>
<dbReference type="EMBL" id="PKGU01000004">
    <property type="protein sequence ID" value="PKZ14606.1"/>
    <property type="molecule type" value="Genomic_DNA"/>
</dbReference>
<dbReference type="AlphaFoldDB" id="A0A2I1M3A8"/>
<feature type="transmembrane region" description="Helical" evidence="5">
    <location>
        <begin position="324"/>
        <end position="347"/>
    </location>
</feature>
<evidence type="ECO:0000313" key="7">
    <source>
        <dbReference type="EMBL" id="PKZ14606.1"/>
    </source>
</evidence>
<dbReference type="GO" id="GO:0046943">
    <property type="term" value="F:carboxylic acid transmembrane transporter activity"/>
    <property type="evidence" value="ECO:0007669"/>
    <property type="project" value="TreeGrafter"/>
</dbReference>
<evidence type="ECO:0000256" key="4">
    <source>
        <dbReference type="ARBA" id="ARBA00023136"/>
    </source>
</evidence>
<feature type="transmembrane region" description="Helical" evidence="5">
    <location>
        <begin position="390"/>
        <end position="412"/>
    </location>
</feature>
<keyword evidence="3 5" id="KW-1133">Transmembrane helix</keyword>
<evidence type="ECO:0000313" key="8">
    <source>
        <dbReference type="Proteomes" id="UP000242263"/>
    </source>
</evidence>
<dbReference type="RefSeq" id="WP_101541521.1">
    <property type="nucleotide sequence ID" value="NZ_JASOFK010000003.1"/>
</dbReference>
<dbReference type="SUPFAM" id="SSF103473">
    <property type="entry name" value="MFS general substrate transporter"/>
    <property type="match status" value="1"/>
</dbReference>
<dbReference type="PROSITE" id="PS50850">
    <property type="entry name" value="MFS"/>
    <property type="match status" value="1"/>
</dbReference>
<dbReference type="InterPro" id="IPR011701">
    <property type="entry name" value="MFS"/>
</dbReference>
<dbReference type="Pfam" id="PF07690">
    <property type="entry name" value="MFS_1"/>
    <property type="match status" value="1"/>
</dbReference>
<dbReference type="GO" id="GO:0005886">
    <property type="term" value="C:plasma membrane"/>
    <property type="evidence" value="ECO:0007669"/>
    <property type="project" value="UniProtKB-SubCell"/>
</dbReference>
<comment type="caution">
    <text evidence="7">The sequence shown here is derived from an EMBL/GenBank/DDBJ whole genome shotgun (WGS) entry which is preliminary data.</text>
</comment>